<name>A0ABR9G9U7_9GAMM</name>
<dbReference type="Proteomes" id="UP000651010">
    <property type="component" value="Unassembled WGS sequence"/>
</dbReference>
<feature type="compositionally biased region" description="Basic and acidic residues" evidence="1">
    <location>
        <begin position="1"/>
        <end position="12"/>
    </location>
</feature>
<evidence type="ECO:0000256" key="1">
    <source>
        <dbReference type="SAM" id="MobiDB-lite"/>
    </source>
</evidence>
<gene>
    <name evidence="3" type="ORF">IGX34_10385</name>
</gene>
<keyword evidence="2" id="KW-0812">Transmembrane</keyword>
<evidence type="ECO:0000313" key="3">
    <source>
        <dbReference type="EMBL" id="MBE1160797.1"/>
    </source>
</evidence>
<keyword evidence="4" id="KW-1185">Reference proteome</keyword>
<feature type="transmembrane region" description="Helical" evidence="2">
    <location>
        <begin position="28"/>
        <end position="49"/>
    </location>
</feature>
<keyword evidence="2" id="KW-0472">Membrane</keyword>
<feature type="transmembrane region" description="Helical" evidence="2">
    <location>
        <begin position="55"/>
        <end position="73"/>
    </location>
</feature>
<evidence type="ECO:0000313" key="4">
    <source>
        <dbReference type="Proteomes" id="UP000651010"/>
    </source>
</evidence>
<evidence type="ECO:0000256" key="2">
    <source>
        <dbReference type="SAM" id="Phobius"/>
    </source>
</evidence>
<protein>
    <submittedName>
        <fullName evidence="3">Uncharacterized protein</fullName>
    </submittedName>
</protein>
<proteinExistence type="predicted"/>
<comment type="caution">
    <text evidence="3">The sequence shown here is derived from an EMBL/GenBank/DDBJ whole genome shotgun (WGS) entry which is preliminary data.</text>
</comment>
<sequence length="114" mass="12590">MSDTIRDPAQERRRLRAAQESMKQKRNLAAGGFVVASGCLYLSVGMPGLPDTVCWVMRIAAPVIFGVSALPFLRSPCPQCKQPYHALASLLRNPEHTLPCKSCGFQIDKHVSMY</sequence>
<feature type="region of interest" description="Disordered" evidence="1">
    <location>
        <begin position="1"/>
        <end position="20"/>
    </location>
</feature>
<dbReference type="RefSeq" id="WP_192555647.1">
    <property type="nucleotide sequence ID" value="NZ_JACZZA010000005.1"/>
</dbReference>
<accession>A0ABR9G9U7</accession>
<dbReference type="EMBL" id="JACZZA010000005">
    <property type="protein sequence ID" value="MBE1160797.1"/>
    <property type="molecule type" value="Genomic_DNA"/>
</dbReference>
<organism evidence="3 4">
    <name type="scientific">Dyella acidiphila</name>
    <dbReference type="NCBI Taxonomy" id="2775866"/>
    <lineage>
        <taxon>Bacteria</taxon>
        <taxon>Pseudomonadati</taxon>
        <taxon>Pseudomonadota</taxon>
        <taxon>Gammaproteobacteria</taxon>
        <taxon>Lysobacterales</taxon>
        <taxon>Rhodanobacteraceae</taxon>
        <taxon>Dyella</taxon>
    </lineage>
</organism>
<reference evidence="3 4" key="1">
    <citation type="submission" date="2020-09" db="EMBL/GenBank/DDBJ databases">
        <title>Dyella sp. 7MK23 isolated from forest soil.</title>
        <authorList>
            <person name="Fu J."/>
        </authorList>
    </citation>
    <scope>NUCLEOTIDE SEQUENCE [LARGE SCALE GENOMIC DNA]</scope>
    <source>
        <strain evidence="3 4">7MK23</strain>
    </source>
</reference>
<keyword evidence="2" id="KW-1133">Transmembrane helix</keyword>